<keyword evidence="1" id="KW-0863">Zinc-finger</keyword>
<feature type="zinc finger region" description="C3H1-type" evidence="1">
    <location>
        <begin position="254"/>
        <end position="281"/>
    </location>
</feature>
<feature type="region of interest" description="Disordered" evidence="2">
    <location>
        <begin position="133"/>
        <end position="197"/>
    </location>
</feature>
<evidence type="ECO:0000259" key="3">
    <source>
        <dbReference type="PROSITE" id="PS50103"/>
    </source>
</evidence>
<dbReference type="Pfam" id="PF25543">
    <property type="entry name" value="zf-CCCH_tandem"/>
    <property type="match status" value="1"/>
</dbReference>
<feature type="compositionally biased region" description="Low complexity" evidence="2">
    <location>
        <begin position="136"/>
        <end position="152"/>
    </location>
</feature>
<proteinExistence type="predicted"/>
<evidence type="ECO:0000313" key="5">
    <source>
        <dbReference type="Proteomes" id="UP001224890"/>
    </source>
</evidence>
<keyword evidence="5" id="KW-1185">Reference proteome</keyword>
<feature type="compositionally biased region" description="Polar residues" evidence="2">
    <location>
        <begin position="164"/>
        <end position="197"/>
    </location>
</feature>
<dbReference type="GO" id="GO:0008270">
    <property type="term" value="F:zinc ion binding"/>
    <property type="evidence" value="ECO:0007669"/>
    <property type="project" value="UniProtKB-KW"/>
</dbReference>
<reference evidence="4" key="1">
    <citation type="submission" date="2021-06" db="EMBL/GenBank/DDBJ databases">
        <title>Comparative genomics, transcriptomics and evolutionary studies reveal genomic signatures of adaptation to plant cell wall in hemibiotrophic fungi.</title>
        <authorList>
            <consortium name="DOE Joint Genome Institute"/>
            <person name="Baroncelli R."/>
            <person name="Diaz J.F."/>
            <person name="Benocci T."/>
            <person name="Peng M."/>
            <person name="Battaglia E."/>
            <person name="Haridas S."/>
            <person name="Andreopoulos W."/>
            <person name="Labutti K."/>
            <person name="Pangilinan J."/>
            <person name="Floch G.L."/>
            <person name="Makela M.R."/>
            <person name="Henrissat B."/>
            <person name="Grigoriev I.V."/>
            <person name="Crouch J.A."/>
            <person name="De Vries R.P."/>
            <person name="Sukno S.A."/>
            <person name="Thon M.R."/>
        </authorList>
    </citation>
    <scope>NUCLEOTIDE SEQUENCE</scope>
    <source>
        <strain evidence="4">CBS 193.32</strain>
    </source>
</reference>
<dbReference type="InterPro" id="IPR057654">
    <property type="entry name" value="Znf-CCCH_tandem"/>
</dbReference>
<gene>
    <name evidence="4" type="ORF">BDP55DRAFT_759412</name>
</gene>
<dbReference type="InterPro" id="IPR000571">
    <property type="entry name" value="Znf_CCCH"/>
</dbReference>
<feature type="domain" description="C3H1-type" evidence="3">
    <location>
        <begin position="254"/>
        <end position="281"/>
    </location>
</feature>
<dbReference type="PROSITE" id="PS50103">
    <property type="entry name" value="ZF_C3H1"/>
    <property type="match status" value="1"/>
</dbReference>
<dbReference type="EMBL" id="JAHMHR010000079">
    <property type="protein sequence ID" value="KAK1658090.1"/>
    <property type="molecule type" value="Genomic_DNA"/>
</dbReference>
<organism evidence="4 5">
    <name type="scientific">Colletotrichum godetiae</name>
    <dbReference type="NCBI Taxonomy" id="1209918"/>
    <lineage>
        <taxon>Eukaryota</taxon>
        <taxon>Fungi</taxon>
        <taxon>Dikarya</taxon>
        <taxon>Ascomycota</taxon>
        <taxon>Pezizomycotina</taxon>
        <taxon>Sordariomycetes</taxon>
        <taxon>Hypocreomycetidae</taxon>
        <taxon>Glomerellales</taxon>
        <taxon>Glomerellaceae</taxon>
        <taxon>Colletotrichum</taxon>
        <taxon>Colletotrichum acutatum species complex</taxon>
    </lineage>
</organism>
<comment type="caution">
    <text evidence="4">The sequence shown here is derived from an EMBL/GenBank/DDBJ whole genome shotgun (WGS) entry which is preliminary data.</text>
</comment>
<sequence>MAGLAKRLHASGIIPFTTTERILIEFGRGFGRAQPLFSFIDVGTGKESADHKIREMLRIMVRVGQCKHVFFGPCHDNGYLTVLEPYKLDDKVAPKFTLIETTPAEEGFKQLKFHRIMFKSVFMSKKLLDRVRRPTRASTPLPLSTTTTTIPPAAIPSPDPSHIGSASNSAPLQSTTAIPIRNTNPPSSGSQTPMSTVPTLTRVSTAPKPIDVFSKKKTTLPKYYLMHADDQRIDEPLPKVDPTVEKRFNMRMAGLGKNLCNDYHLHGECKHPGCTYVHGNKLSASEIILSKQKSRGIPCNVGSDCDDVNCTFGHHCRWLKDCTHGYCRFEGYHDINLKPRTKHFEDGSTKIVDKI</sequence>
<keyword evidence="1" id="KW-0862">Zinc</keyword>
<evidence type="ECO:0000256" key="2">
    <source>
        <dbReference type="SAM" id="MobiDB-lite"/>
    </source>
</evidence>
<dbReference type="AlphaFoldDB" id="A0AAJ0ABS8"/>
<dbReference type="PANTHER" id="PTHR37543:SF1">
    <property type="entry name" value="CCCH ZINC FINGER DNA BINDING PROTEIN (AFU_ORTHOLOGUE AFUA_5G12760)"/>
    <property type="match status" value="1"/>
</dbReference>
<dbReference type="Proteomes" id="UP001224890">
    <property type="component" value="Unassembled WGS sequence"/>
</dbReference>
<keyword evidence="1" id="KW-0479">Metal-binding</keyword>
<name>A0AAJ0ABS8_9PEZI</name>
<dbReference type="GeneID" id="85465353"/>
<protein>
    <recommendedName>
        <fullName evidence="3">C3H1-type domain-containing protein</fullName>
    </recommendedName>
</protein>
<dbReference type="InterPro" id="IPR057683">
    <property type="entry name" value="DUF7923"/>
</dbReference>
<dbReference type="PANTHER" id="PTHR37543">
    <property type="entry name" value="CCCH ZINC FINGER DNA BINDING PROTEIN (AFU_ORTHOLOGUE AFUA_5G12760)"/>
    <property type="match status" value="1"/>
</dbReference>
<evidence type="ECO:0000256" key="1">
    <source>
        <dbReference type="PROSITE-ProRule" id="PRU00723"/>
    </source>
</evidence>
<accession>A0AAJ0ABS8</accession>
<dbReference type="Pfam" id="PF25540">
    <property type="entry name" value="DUF7923"/>
    <property type="match status" value="1"/>
</dbReference>
<evidence type="ECO:0000313" key="4">
    <source>
        <dbReference type="EMBL" id="KAK1658090.1"/>
    </source>
</evidence>
<dbReference type="Pfam" id="PF25542">
    <property type="entry name" value="zf-CCCH_12"/>
    <property type="match status" value="1"/>
</dbReference>
<dbReference type="RefSeq" id="XP_060422854.1">
    <property type="nucleotide sequence ID" value="XM_060580827.1"/>
</dbReference>